<accession>A0A5C6D372</accession>
<organism evidence="1 2">
    <name type="scientific">Bythopirellula polymerisocia</name>
    <dbReference type="NCBI Taxonomy" id="2528003"/>
    <lineage>
        <taxon>Bacteria</taxon>
        <taxon>Pseudomonadati</taxon>
        <taxon>Planctomycetota</taxon>
        <taxon>Planctomycetia</taxon>
        <taxon>Pirellulales</taxon>
        <taxon>Lacipirellulaceae</taxon>
        <taxon>Bythopirellula</taxon>
    </lineage>
</organism>
<dbReference type="PANTHER" id="PTHR34849:SF1">
    <property type="entry name" value="SLR0770 PROTEIN"/>
    <property type="match status" value="1"/>
</dbReference>
<comment type="caution">
    <text evidence="1">The sequence shown here is derived from an EMBL/GenBank/DDBJ whole genome shotgun (WGS) entry which is preliminary data.</text>
</comment>
<sequence length="106" mass="11786">MQHIESLPEKCGGKPCIKGTRIRVWDIYVASEIRGESPDQITAQYPSISLADVHAALAYYWDNRQAIDQQMKKADEYVEQLKQMTGPGPLARKLASMDASSDSLSS</sequence>
<name>A0A5C6D372_9BACT</name>
<dbReference type="Pfam" id="PF04255">
    <property type="entry name" value="DUF433"/>
    <property type="match status" value="1"/>
</dbReference>
<dbReference type="SUPFAM" id="SSF46689">
    <property type="entry name" value="Homeodomain-like"/>
    <property type="match status" value="1"/>
</dbReference>
<reference evidence="1 2" key="1">
    <citation type="submission" date="2019-02" db="EMBL/GenBank/DDBJ databases">
        <title>Deep-cultivation of Planctomycetes and their phenomic and genomic characterization uncovers novel biology.</title>
        <authorList>
            <person name="Wiegand S."/>
            <person name="Jogler M."/>
            <person name="Boedeker C."/>
            <person name="Pinto D."/>
            <person name="Vollmers J."/>
            <person name="Rivas-Marin E."/>
            <person name="Kohn T."/>
            <person name="Peeters S.H."/>
            <person name="Heuer A."/>
            <person name="Rast P."/>
            <person name="Oberbeckmann S."/>
            <person name="Bunk B."/>
            <person name="Jeske O."/>
            <person name="Meyerdierks A."/>
            <person name="Storesund J.E."/>
            <person name="Kallscheuer N."/>
            <person name="Luecker S."/>
            <person name="Lage O.M."/>
            <person name="Pohl T."/>
            <person name="Merkel B.J."/>
            <person name="Hornburger P."/>
            <person name="Mueller R.-W."/>
            <person name="Bruemmer F."/>
            <person name="Labrenz M."/>
            <person name="Spormann A.M."/>
            <person name="Op Den Camp H."/>
            <person name="Overmann J."/>
            <person name="Amann R."/>
            <person name="Jetten M.S.M."/>
            <person name="Mascher T."/>
            <person name="Medema M.H."/>
            <person name="Devos D.P."/>
            <person name="Kaster A.-K."/>
            <person name="Ovreas L."/>
            <person name="Rohde M."/>
            <person name="Galperin M.Y."/>
            <person name="Jogler C."/>
        </authorList>
    </citation>
    <scope>NUCLEOTIDE SEQUENCE [LARGE SCALE GENOMIC DNA]</scope>
    <source>
        <strain evidence="1 2">Pla144</strain>
    </source>
</reference>
<dbReference type="AlphaFoldDB" id="A0A5C6D372"/>
<dbReference type="EMBL" id="SJPS01000001">
    <property type="protein sequence ID" value="TWU30304.1"/>
    <property type="molecule type" value="Genomic_DNA"/>
</dbReference>
<gene>
    <name evidence="1" type="ORF">Pla144_10900</name>
</gene>
<evidence type="ECO:0008006" key="3">
    <source>
        <dbReference type="Google" id="ProtNLM"/>
    </source>
</evidence>
<evidence type="ECO:0000313" key="2">
    <source>
        <dbReference type="Proteomes" id="UP000318437"/>
    </source>
</evidence>
<dbReference type="InterPro" id="IPR007367">
    <property type="entry name" value="DUF433"/>
</dbReference>
<dbReference type="Proteomes" id="UP000318437">
    <property type="component" value="Unassembled WGS sequence"/>
</dbReference>
<dbReference type="RefSeq" id="WP_197530393.1">
    <property type="nucleotide sequence ID" value="NZ_SJPS01000001.1"/>
</dbReference>
<dbReference type="InterPro" id="IPR036388">
    <property type="entry name" value="WH-like_DNA-bd_sf"/>
</dbReference>
<protein>
    <recommendedName>
        <fullName evidence="3">DUF433 domain-containing protein</fullName>
    </recommendedName>
</protein>
<dbReference type="InterPro" id="IPR009057">
    <property type="entry name" value="Homeodomain-like_sf"/>
</dbReference>
<keyword evidence="2" id="KW-1185">Reference proteome</keyword>
<dbReference type="PANTHER" id="PTHR34849">
    <property type="entry name" value="SSL5025 PROTEIN"/>
    <property type="match status" value="1"/>
</dbReference>
<dbReference type="Gene3D" id="1.10.10.10">
    <property type="entry name" value="Winged helix-like DNA-binding domain superfamily/Winged helix DNA-binding domain"/>
    <property type="match status" value="1"/>
</dbReference>
<proteinExistence type="predicted"/>
<evidence type="ECO:0000313" key="1">
    <source>
        <dbReference type="EMBL" id="TWU30304.1"/>
    </source>
</evidence>